<dbReference type="PANTHER" id="PTHR21366:SF14">
    <property type="entry name" value="GLYOXALASE DOMAIN-CONTAINING PROTEIN 5"/>
    <property type="match status" value="1"/>
</dbReference>
<accession>A0A7I7QVX1</accession>
<dbReference type="InterPro" id="IPR050383">
    <property type="entry name" value="GlyoxalaseI/FosfomycinResist"/>
</dbReference>
<dbReference type="AlphaFoldDB" id="A0A7I7QVX1"/>
<name>A0A7I7QVX1_9MYCO</name>
<dbReference type="SUPFAM" id="SSF54593">
    <property type="entry name" value="Glyoxalase/Bleomycin resistance protein/Dihydroxybiphenyl dioxygenase"/>
    <property type="match status" value="1"/>
</dbReference>
<keyword evidence="3" id="KW-1185">Reference proteome</keyword>
<dbReference type="KEGG" id="msei:MSEDJ_45470"/>
<dbReference type="Pfam" id="PF00903">
    <property type="entry name" value="Glyoxalase"/>
    <property type="match status" value="1"/>
</dbReference>
<proteinExistence type="predicted"/>
<evidence type="ECO:0000313" key="2">
    <source>
        <dbReference type="EMBL" id="BBY30451.1"/>
    </source>
</evidence>
<protein>
    <submittedName>
        <fullName evidence="2">Glyoxalase</fullName>
    </submittedName>
</protein>
<dbReference type="Gene3D" id="3.10.180.10">
    <property type="entry name" value="2,3-Dihydroxybiphenyl 1,2-Dioxygenase, domain 1"/>
    <property type="match status" value="1"/>
</dbReference>
<organism evidence="2 3">
    <name type="scientific">Mycolicibacterium sediminis</name>
    <dbReference type="NCBI Taxonomy" id="1286180"/>
    <lineage>
        <taxon>Bacteria</taxon>
        <taxon>Bacillati</taxon>
        <taxon>Actinomycetota</taxon>
        <taxon>Actinomycetes</taxon>
        <taxon>Mycobacteriales</taxon>
        <taxon>Mycobacteriaceae</taxon>
        <taxon>Mycolicibacterium</taxon>
    </lineage>
</organism>
<dbReference type="InterPro" id="IPR029068">
    <property type="entry name" value="Glyas_Bleomycin-R_OHBP_Dase"/>
</dbReference>
<reference evidence="2 3" key="1">
    <citation type="journal article" date="2019" name="Emerg. Microbes Infect.">
        <title>Comprehensive subspecies identification of 175 nontuberculous mycobacteria species based on 7547 genomic profiles.</title>
        <authorList>
            <person name="Matsumoto Y."/>
            <person name="Kinjo T."/>
            <person name="Motooka D."/>
            <person name="Nabeya D."/>
            <person name="Jung N."/>
            <person name="Uechi K."/>
            <person name="Horii T."/>
            <person name="Iida T."/>
            <person name="Fujita J."/>
            <person name="Nakamura S."/>
        </authorList>
    </citation>
    <scope>NUCLEOTIDE SEQUENCE [LARGE SCALE GENOMIC DNA]</scope>
    <source>
        <strain evidence="2 3">JCM 17899</strain>
    </source>
</reference>
<dbReference type="PANTHER" id="PTHR21366">
    <property type="entry name" value="GLYOXALASE FAMILY PROTEIN"/>
    <property type="match status" value="1"/>
</dbReference>
<feature type="domain" description="VOC" evidence="1">
    <location>
        <begin position="27"/>
        <end position="147"/>
    </location>
</feature>
<dbReference type="InterPro" id="IPR004360">
    <property type="entry name" value="Glyas_Fos-R_dOase_dom"/>
</dbReference>
<dbReference type="InterPro" id="IPR037523">
    <property type="entry name" value="VOC_core"/>
</dbReference>
<sequence>MLAPSRSRMGALTRVTVAWGMTFAVESIDHVVLNCHDVETTADWYVRVLGMRRESYGDGRVSLTFGGQKINVRPTGAEGWVTAAADAPGSLDLCFIVDAEAAEVGDQLRARGVEITEGPISRTGARGPMTSHYCRDPDGNLVEVATYRGAD</sequence>
<dbReference type="PROSITE" id="PS51819">
    <property type="entry name" value="VOC"/>
    <property type="match status" value="1"/>
</dbReference>
<gene>
    <name evidence="2" type="ORF">MSEDJ_45470</name>
</gene>
<dbReference type="EMBL" id="AP022588">
    <property type="protein sequence ID" value="BBY30451.1"/>
    <property type="molecule type" value="Genomic_DNA"/>
</dbReference>
<dbReference type="CDD" id="cd07253">
    <property type="entry name" value="GLOD5"/>
    <property type="match status" value="1"/>
</dbReference>
<evidence type="ECO:0000259" key="1">
    <source>
        <dbReference type="PROSITE" id="PS51819"/>
    </source>
</evidence>
<evidence type="ECO:0000313" key="3">
    <source>
        <dbReference type="Proteomes" id="UP000467193"/>
    </source>
</evidence>
<dbReference type="Proteomes" id="UP000467193">
    <property type="component" value="Chromosome"/>
</dbReference>